<dbReference type="InterPro" id="IPR050312">
    <property type="entry name" value="IolE/XylAMocC-like"/>
</dbReference>
<proteinExistence type="predicted"/>
<dbReference type="PANTHER" id="PTHR12110">
    <property type="entry name" value="HYDROXYPYRUVATE ISOMERASE"/>
    <property type="match status" value="1"/>
</dbReference>
<accession>A0A344LI59</accession>
<reference evidence="2 3" key="1">
    <citation type="submission" date="2016-04" db="EMBL/GenBank/DDBJ databases">
        <title>Complete genome sequence and analysis of deep-sea sediment isolate, Amycolatopsis sp. WP1.</title>
        <authorList>
            <person name="Wang H."/>
            <person name="Chen S."/>
            <person name="Wu Q."/>
        </authorList>
    </citation>
    <scope>NUCLEOTIDE SEQUENCE [LARGE SCALE GENOMIC DNA]</scope>
    <source>
        <strain evidence="2 3">WP1</strain>
    </source>
</reference>
<dbReference type="KEGG" id="aab:A4R43_39160"/>
<dbReference type="InterPro" id="IPR036237">
    <property type="entry name" value="Xyl_isomerase-like_sf"/>
</dbReference>
<dbReference type="Gene3D" id="3.20.20.150">
    <property type="entry name" value="Divalent-metal-dependent TIM barrel enzymes"/>
    <property type="match status" value="1"/>
</dbReference>
<dbReference type="OrthoDB" id="9801426at2"/>
<evidence type="ECO:0000313" key="3">
    <source>
        <dbReference type="Proteomes" id="UP000250434"/>
    </source>
</evidence>
<organism evidence="2 3">
    <name type="scientific">Amycolatopsis albispora</name>
    <dbReference type="NCBI Taxonomy" id="1804986"/>
    <lineage>
        <taxon>Bacteria</taxon>
        <taxon>Bacillati</taxon>
        <taxon>Actinomycetota</taxon>
        <taxon>Actinomycetes</taxon>
        <taxon>Pseudonocardiales</taxon>
        <taxon>Pseudonocardiaceae</taxon>
        <taxon>Amycolatopsis</taxon>
    </lineage>
</organism>
<dbReference type="InterPro" id="IPR013022">
    <property type="entry name" value="Xyl_isomerase-like_TIM-brl"/>
</dbReference>
<dbReference type="Proteomes" id="UP000250434">
    <property type="component" value="Chromosome"/>
</dbReference>
<dbReference type="AlphaFoldDB" id="A0A344LI59"/>
<name>A0A344LI59_9PSEU</name>
<evidence type="ECO:0000313" key="2">
    <source>
        <dbReference type="EMBL" id="AXB47733.1"/>
    </source>
</evidence>
<dbReference type="EMBL" id="CP015163">
    <property type="protein sequence ID" value="AXB47733.1"/>
    <property type="molecule type" value="Genomic_DNA"/>
</dbReference>
<feature type="domain" description="Xylose isomerase-like TIM barrel" evidence="1">
    <location>
        <begin position="26"/>
        <end position="278"/>
    </location>
</feature>
<dbReference type="PANTHER" id="PTHR12110:SF41">
    <property type="entry name" value="INOSOSE DEHYDRATASE"/>
    <property type="match status" value="1"/>
</dbReference>
<sequence length="283" mass="29630">MHAIGVNTWVWTSPLDDHALAELAPKVAAAGFDCIELPVENLGDWQPGAAARLLAGLGLSASVALVMPPGRELVRADDRTVKSTQDYLRAVADVAAEVGSPVIAGPAYSSVGRTWQMSEVERADCLEQLRDNLSPVAEHARSVGVGVAVEPLNRYETSLLNTVAQTLEALSGLDGCGVAIDVYHQNIEETDIPAAIRAATGRIAHVQVCANDRGTPGTDHLDWPAILAALADAGYTGPLCIESFTAHNASIATAASIWRPLAASQDALATDGLAFLRKIQKGG</sequence>
<dbReference type="Pfam" id="PF01261">
    <property type="entry name" value="AP_endonuc_2"/>
    <property type="match status" value="1"/>
</dbReference>
<dbReference type="GO" id="GO:0016853">
    <property type="term" value="F:isomerase activity"/>
    <property type="evidence" value="ECO:0007669"/>
    <property type="project" value="UniProtKB-KW"/>
</dbReference>
<gene>
    <name evidence="2" type="ORF">A4R43_39160</name>
</gene>
<dbReference type="SUPFAM" id="SSF51658">
    <property type="entry name" value="Xylose isomerase-like"/>
    <property type="match status" value="1"/>
</dbReference>
<dbReference type="RefSeq" id="WP_113696793.1">
    <property type="nucleotide sequence ID" value="NZ_CP015163.1"/>
</dbReference>
<keyword evidence="2" id="KW-0413">Isomerase</keyword>
<evidence type="ECO:0000259" key="1">
    <source>
        <dbReference type="Pfam" id="PF01261"/>
    </source>
</evidence>
<keyword evidence="3" id="KW-1185">Reference proteome</keyword>
<protein>
    <submittedName>
        <fullName evidence="2">Sugar phosphate isomerase</fullName>
    </submittedName>
</protein>